<accession>A0A7D9ITV8</accession>
<dbReference type="PANTHER" id="PTHR19277:SF125">
    <property type="entry name" value="B6"/>
    <property type="match status" value="1"/>
</dbReference>
<dbReference type="PROSITE" id="PS51828">
    <property type="entry name" value="PTX_2"/>
    <property type="match status" value="1"/>
</dbReference>
<proteinExistence type="predicted"/>
<dbReference type="SUPFAM" id="SSF49899">
    <property type="entry name" value="Concanavalin A-like lectins/glucanases"/>
    <property type="match status" value="1"/>
</dbReference>
<dbReference type="InterPro" id="IPR051360">
    <property type="entry name" value="Neuronal_Pentraxin_Related"/>
</dbReference>
<comment type="caution">
    <text evidence="8">The sequence shown here is derived from an EMBL/GenBank/DDBJ whole genome shotgun (WGS) entry which is preliminary data.</text>
</comment>
<keyword evidence="3" id="KW-0106">Calcium</keyword>
<keyword evidence="9" id="KW-1185">Reference proteome</keyword>
<reference evidence="8" key="1">
    <citation type="submission" date="2020-04" db="EMBL/GenBank/DDBJ databases">
        <authorList>
            <person name="Alioto T."/>
            <person name="Alioto T."/>
            <person name="Gomez Garrido J."/>
        </authorList>
    </citation>
    <scope>NUCLEOTIDE SEQUENCE</scope>
    <source>
        <strain evidence="8">A484AB</strain>
    </source>
</reference>
<keyword evidence="4" id="KW-1015">Disulfide bond</keyword>
<evidence type="ECO:0000256" key="6">
    <source>
        <dbReference type="PROSITE-ProRule" id="PRU01172"/>
    </source>
</evidence>
<name>A0A7D9ITV8_PARCT</name>
<keyword evidence="2" id="KW-0479">Metal-binding</keyword>
<dbReference type="InterPro" id="IPR001759">
    <property type="entry name" value="PTX_dom"/>
</dbReference>
<dbReference type="Pfam" id="PF00354">
    <property type="entry name" value="Pentaxin"/>
    <property type="match status" value="1"/>
</dbReference>
<comment type="caution">
    <text evidence="6">Lacks conserved residue(s) required for the propagation of feature annotation.</text>
</comment>
<feature type="domain" description="Pentraxin (PTX)" evidence="7">
    <location>
        <begin position="1"/>
        <end position="123"/>
    </location>
</feature>
<keyword evidence="5" id="KW-0325">Glycoprotein</keyword>
<dbReference type="GO" id="GO:0046872">
    <property type="term" value="F:metal ion binding"/>
    <property type="evidence" value="ECO:0007669"/>
    <property type="project" value="UniProtKB-KW"/>
</dbReference>
<dbReference type="EMBL" id="CACRXK020007760">
    <property type="protein sequence ID" value="CAB4013113.1"/>
    <property type="molecule type" value="Genomic_DNA"/>
</dbReference>
<dbReference type="SMART" id="SM00159">
    <property type="entry name" value="PTX"/>
    <property type="match status" value="1"/>
</dbReference>
<dbReference type="InterPro" id="IPR030476">
    <property type="entry name" value="Pentaxin_CS"/>
</dbReference>
<evidence type="ECO:0000259" key="7">
    <source>
        <dbReference type="PROSITE" id="PS51828"/>
    </source>
</evidence>
<dbReference type="PROSITE" id="PS00289">
    <property type="entry name" value="PTX_1"/>
    <property type="match status" value="1"/>
</dbReference>
<dbReference type="PRINTS" id="PR00895">
    <property type="entry name" value="PENTAXIN"/>
</dbReference>
<evidence type="ECO:0000256" key="3">
    <source>
        <dbReference type="ARBA" id="ARBA00022837"/>
    </source>
</evidence>
<evidence type="ECO:0000313" key="9">
    <source>
        <dbReference type="Proteomes" id="UP001152795"/>
    </source>
</evidence>
<sequence length="123" mass="13045">TGVSLSDGKFHHLCVTWQSSNGNFNVYVNGTVAFSTTAMNGKVLPGGGSWVIGQDQDSVGGGFDANQAFGGEISEVHVWNRALSPAEIEVLASSCAQDLVGNYVAYTDFKIRGNVPTFQHCCK</sequence>
<dbReference type="Gene3D" id="2.60.120.200">
    <property type="match status" value="1"/>
</dbReference>
<organism evidence="8 9">
    <name type="scientific">Paramuricea clavata</name>
    <name type="common">Red gorgonian</name>
    <name type="synonym">Violescent sea-whip</name>
    <dbReference type="NCBI Taxonomy" id="317549"/>
    <lineage>
        <taxon>Eukaryota</taxon>
        <taxon>Metazoa</taxon>
        <taxon>Cnidaria</taxon>
        <taxon>Anthozoa</taxon>
        <taxon>Octocorallia</taxon>
        <taxon>Malacalcyonacea</taxon>
        <taxon>Plexauridae</taxon>
        <taxon>Paramuricea</taxon>
    </lineage>
</organism>
<evidence type="ECO:0000256" key="1">
    <source>
        <dbReference type="ARBA" id="ARBA00001913"/>
    </source>
</evidence>
<evidence type="ECO:0000256" key="5">
    <source>
        <dbReference type="ARBA" id="ARBA00023180"/>
    </source>
</evidence>
<dbReference type="OrthoDB" id="5949213at2759"/>
<evidence type="ECO:0000256" key="2">
    <source>
        <dbReference type="ARBA" id="ARBA00022723"/>
    </source>
</evidence>
<evidence type="ECO:0000256" key="4">
    <source>
        <dbReference type="ARBA" id="ARBA00023157"/>
    </source>
</evidence>
<dbReference type="InterPro" id="IPR013320">
    <property type="entry name" value="ConA-like_dom_sf"/>
</dbReference>
<gene>
    <name evidence="8" type="ORF">PACLA_8A006027</name>
</gene>
<dbReference type="PANTHER" id="PTHR19277">
    <property type="entry name" value="PENTRAXIN"/>
    <property type="match status" value="1"/>
</dbReference>
<evidence type="ECO:0000313" key="8">
    <source>
        <dbReference type="EMBL" id="CAB4013113.1"/>
    </source>
</evidence>
<comment type="cofactor">
    <cofactor evidence="1">
        <name>Ca(2+)</name>
        <dbReference type="ChEBI" id="CHEBI:29108"/>
    </cofactor>
</comment>
<feature type="non-terminal residue" evidence="8">
    <location>
        <position position="1"/>
    </location>
</feature>
<dbReference type="Proteomes" id="UP001152795">
    <property type="component" value="Unassembled WGS sequence"/>
</dbReference>
<protein>
    <recommendedName>
        <fullName evidence="7">Pentraxin (PTX) domain-containing protein</fullName>
    </recommendedName>
</protein>
<dbReference type="AlphaFoldDB" id="A0A7D9ITV8"/>